<reference evidence="4 5" key="1">
    <citation type="journal article" date="2011" name="BMC Genomics">
        <title>Genome-wide analysis of the role of GlnR in Streptomyces venezuelae provides new insights into global nitrogen regulation in actinomycetes.</title>
        <authorList>
            <person name="Pullan S.T."/>
            <person name="Bibb M.J."/>
            <person name="Merrick M."/>
        </authorList>
    </citation>
    <scope>NUCLEOTIDE SEQUENCE [LARGE SCALE GENOMIC DNA]</scope>
    <source>
        <strain evidence="4">ATCC 10712</strain>
    </source>
</reference>
<dbReference type="Gene3D" id="2.70.50.30">
    <property type="entry name" value="Coagulation Factor XIII, subunit A, domain 1"/>
    <property type="match status" value="1"/>
</dbReference>
<dbReference type="GO" id="GO:0005737">
    <property type="term" value="C:cytoplasm"/>
    <property type="evidence" value="ECO:0007669"/>
    <property type="project" value="UniProtKB-SubCell"/>
</dbReference>
<feature type="compositionally biased region" description="Low complexity" evidence="3">
    <location>
        <begin position="1"/>
        <end position="16"/>
    </location>
</feature>
<dbReference type="SUPFAM" id="SSF81296">
    <property type="entry name" value="E set domains"/>
    <property type="match status" value="1"/>
</dbReference>
<feature type="region of interest" description="Disordered" evidence="3">
    <location>
        <begin position="1"/>
        <end position="22"/>
    </location>
</feature>
<feature type="region of interest" description="Disordered" evidence="3">
    <location>
        <begin position="27"/>
        <end position="46"/>
    </location>
</feature>
<dbReference type="InterPro" id="IPR024792">
    <property type="entry name" value="RhoGDI_dom_sf"/>
</dbReference>
<keyword evidence="5" id="KW-1185">Reference proteome</keyword>
<keyword evidence="2" id="KW-0963">Cytoplasm</keyword>
<name>F2RJ94_STRVP</name>
<dbReference type="KEGG" id="sve:SVEN_6934"/>
<evidence type="ECO:0000313" key="5">
    <source>
        <dbReference type="Proteomes" id="UP000006854"/>
    </source>
</evidence>
<proteinExistence type="predicted"/>
<dbReference type="AlphaFoldDB" id="F2RJ94"/>
<organism evidence="4 5">
    <name type="scientific">Streptomyces venezuelae (strain ATCC 10712 / CBS 650.69 / DSM 40230 / JCM 4526 / NBRC 13096 / PD 04745)</name>
    <dbReference type="NCBI Taxonomy" id="953739"/>
    <lineage>
        <taxon>Bacteria</taxon>
        <taxon>Bacillati</taxon>
        <taxon>Actinomycetota</taxon>
        <taxon>Actinomycetes</taxon>
        <taxon>Kitasatosporales</taxon>
        <taxon>Streptomycetaceae</taxon>
        <taxon>Streptomyces</taxon>
    </lineage>
</organism>
<comment type="subcellular location">
    <subcellularLocation>
        <location evidence="1">Cytoplasm</location>
    </subcellularLocation>
</comment>
<evidence type="ECO:0000256" key="2">
    <source>
        <dbReference type="ARBA" id="ARBA00022490"/>
    </source>
</evidence>
<dbReference type="HOGENOM" id="CLU_1354013_0_0_11"/>
<protein>
    <submittedName>
        <fullName evidence="4">Uncharacterized protein</fullName>
    </submittedName>
</protein>
<evidence type="ECO:0000313" key="4">
    <source>
        <dbReference type="EMBL" id="CCA60220.1"/>
    </source>
</evidence>
<dbReference type="eggNOG" id="ENOG5031TV4">
    <property type="taxonomic scope" value="Bacteria"/>
</dbReference>
<dbReference type="STRING" id="953739.SVEN_6934"/>
<dbReference type="EMBL" id="FR845719">
    <property type="protein sequence ID" value="CCA60220.1"/>
    <property type="molecule type" value="Genomic_DNA"/>
</dbReference>
<gene>
    <name evidence="4" type="ordered locus">SVEN_6934</name>
</gene>
<dbReference type="InterPro" id="IPR014756">
    <property type="entry name" value="Ig_E-set"/>
</dbReference>
<dbReference type="Proteomes" id="UP000006854">
    <property type="component" value="Chromosome"/>
</dbReference>
<evidence type="ECO:0000256" key="1">
    <source>
        <dbReference type="ARBA" id="ARBA00004496"/>
    </source>
</evidence>
<evidence type="ECO:0000256" key="3">
    <source>
        <dbReference type="SAM" id="MobiDB-lite"/>
    </source>
</evidence>
<dbReference type="PATRIC" id="fig|953739.5.peg.2153"/>
<accession>F2RJ94</accession>
<sequence length="202" mass="21439">MPCGASPAGPTTPAGAFHPFTGADDMPRMFHAGRGSRTAKRGAGPSSKAVTVVKDFELLDISLYAAEPEPLHVALRGGDPPETPVLPEGAVLSIGLTFRLSREIDSLVFEDIRAREGRVLAATRTVLGGFRTGGPYEVRLSPERLPVGRAHRGIYELTGRFTDGEGRELAVARHRLRIVRQPAAHKRWAAAPPAPGPAGALS</sequence>